<dbReference type="RefSeq" id="WP_208234277.1">
    <property type="nucleotide sequence ID" value="NZ_JAGEVG010000014.1"/>
</dbReference>
<evidence type="ECO:0000259" key="3">
    <source>
        <dbReference type="Pfam" id="PF18962"/>
    </source>
</evidence>
<evidence type="ECO:0000313" key="4">
    <source>
        <dbReference type="EMBL" id="MBO3099162.1"/>
    </source>
</evidence>
<feature type="chain" id="PRO_5047056999" evidence="2">
    <location>
        <begin position="20"/>
        <end position="889"/>
    </location>
</feature>
<dbReference type="Proteomes" id="UP000681315">
    <property type="component" value="Unassembled WGS sequence"/>
</dbReference>
<dbReference type="InterPro" id="IPR011050">
    <property type="entry name" value="Pectin_lyase_fold/virulence"/>
</dbReference>
<dbReference type="InterPro" id="IPR006626">
    <property type="entry name" value="PbH1"/>
</dbReference>
<feature type="domain" description="Secretion system C-terminal sorting" evidence="3">
    <location>
        <begin position="817"/>
        <end position="885"/>
    </location>
</feature>
<dbReference type="SMART" id="SM00710">
    <property type="entry name" value="PbH1"/>
    <property type="match status" value="6"/>
</dbReference>
<dbReference type="InterPro" id="IPR026444">
    <property type="entry name" value="Secre_tail"/>
</dbReference>
<keyword evidence="1 2" id="KW-0732">Signal</keyword>
<gene>
    <name evidence="4" type="ORF">J4051_12845</name>
</gene>
<proteinExistence type="predicted"/>
<name>A0ABS3STZ6_9FLAO</name>
<sequence length="889" mass="92815">MKKLLLFLLSVTFTVTLFSQTTYTVNSVDNLPDNNINDTVCADVNGNCTLRAAIQNANKTSTKDVIHFNISGTGPFVIAVMDDILPSITRPIIIDGRTQPGYTNAPLIEIDGNALPTDRNGLQLIGSSEGSEIYGLSIGGFKRLVDYPFSRGYGIYANTGNHIIQANYIGMRGDGTTVNANTGDGMYFRNSGGNLVGGVQPNQGNLISGNRAAGVTFEGLATNSAATNNRVQGNLIGTDITGTLNRGNVYNVQFLNAHNNILGGNTEAARNIISGSYSETDDKVGTGIAVSGPEAYGNKIIGNYIGTDITGTKSIPNVRGGIFVLFGAHDNEIGTDQVGEGNLISGNGLFGLYFQGDDTLDSVSSNTVQGNYIGVDVTGTIALPNGRGIIMNGGQTNNNSIGGTSVNSRNVISGNDTGISLTSGRNNLVIGNYIGLNAAGNGAVPNAIGVSIRAASTNTTVGGADPSNRNIISGNSNFGISVSGIGHNIQNNYIGLNAQGTGVISNGYEGLILGGTLTDTKVSHNTISGNGTIMGRSINVSFVLAEEVHFYSNKVGTLPDGNTGVINVGVGLTLNSSSNNRIGGTTAAEGNIFGNHGTHGILMVENSSNNSVGYNSIGVGLDGTSNIGNNYSGIFITGANTGNSIKYNRIANNQTGIELSPSSGTPTQVSILENSIFDNSYIGIHLVGATKNDIGDADTGPNNLQNTPEISTITYMGGGQIEIIYAVPSSVTNSAYPLWIEFFGATNDQGKFFIDSDSYTAPGVKTVTIELPSGYDPADYENIVATATDANGNTSEFGVNVSYTLSVSQLEHQMVKLYPNPVTDKLFIQSPSSKNFNLKLVNSLGQLVMSQDSNSASAELDLSSLSRGLYVLNVMDDNRNFQTIKIIKN</sequence>
<organism evidence="4 5">
    <name type="scientific">Gelidibacter pelagius</name>
    <dbReference type="NCBI Taxonomy" id="2819985"/>
    <lineage>
        <taxon>Bacteria</taxon>
        <taxon>Pseudomonadati</taxon>
        <taxon>Bacteroidota</taxon>
        <taxon>Flavobacteriia</taxon>
        <taxon>Flavobacteriales</taxon>
        <taxon>Flavobacteriaceae</taxon>
        <taxon>Gelidibacter</taxon>
    </lineage>
</organism>
<reference evidence="4 5" key="1">
    <citation type="submission" date="2021-03" db="EMBL/GenBank/DDBJ databases">
        <title>Gelidibacter sp. nov., isolated from costal sediment.</title>
        <authorList>
            <person name="Lun K.-Y."/>
        </authorList>
    </citation>
    <scope>NUCLEOTIDE SEQUENCE [LARGE SCALE GENOMIC DNA]</scope>
    <source>
        <strain evidence="4 5">DF109</strain>
    </source>
</reference>
<evidence type="ECO:0000313" key="5">
    <source>
        <dbReference type="Proteomes" id="UP000681315"/>
    </source>
</evidence>
<dbReference type="Gene3D" id="2.160.20.10">
    <property type="entry name" value="Single-stranded right-handed beta-helix, Pectin lyase-like"/>
    <property type="match status" value="1"/>
</dbReference>
<keyword evidence="5" id="KW-1185">Reference proteome</keyword>
<evidence type="ECO:0000256" key="1">
    <source>
        <dbReference type="ARBA" id="ARBA00022729"/>
    </source>
</evidence>
<dbReference type="SUPFAM" id="SSF51126">
    <property type="entry name" value="Pectin lyase-like"/>
    <property type="match status" value="1"/>
</dbReference>
<comment type="caution">
    <text evidence="4">The sequence shown here is derived from an EMBL/GenBank/DDBJ whole genome shotgun (WGS) entry which is preliminary data.</text>
</comment>
<dbReference type="NCBIfam" id="TIGR04183">
    <property type="entry name" value="Por_Secre_tail"/>
    <property type="match status" value="1"/>
</dbReference>
<dbReference type="Pfam" id="PF18962">
    <property type="entry name" value="Por_Secre_tail"/>
    <property type="match status" value="1"/>
</dbReference>
<evidence type="ECO:0000256" key="2">
    <source>
        <dbReference type="SAM" id="SignalP"/>
    </source>
</evidence>
<accession>A0ABS3STZ6</accession>
<protein>
    <submittedName>
        <fullName evidence="4">T9SS type A sorting domain-containing protein</fullName>
    </submittedName>
</protein>
<dbReference type="EMBL" id="JAGEVG010000014">
    <property type="protein sequence ID" value="MBO3099162.1"/>
    <property type="molecule type" value="Genomic_DNA"/>
</dbReference>
<dbReference type="InterPro" id="IPR012334">
    <property type="entry name" value="Pectin_lyas_fold"/>
</dbReference>
<feature type="signal peptide" evidence="2">
    <location>
        <begin position="1"/>
        <end position="19"/>
    </location>
</feature>